<dbReference type="PANTHER" id="PTHR24421">
    <property type="entry name" value="NITRATE/NITRITE SENSOR PROTEIN NARX-RELATED"/>
    <property type="match status" value="1"/>
</dbReference>
<accession>A0A1G8FVC0</accession>
<dbReference type="Proteomes" id="UP000198822">
    <property type="component" value="Chromosome I"/>
</dbReference>
<keyword evidence="9" id="KW-0812">Transmembrane</keyword>
<dbReference type="InterPro" id="IPR050482">
    <property type="entry name" value="Sensor_HK_TwoCompSys"/>
</dbReference>
<feature type="domain" description="Histidine kinase/HSP90-like ATPase" evidence="10">
    <location>
        <begin position="289"/>
        <end position="371"/>
    </location>
</feature>
<dbReference type="EMBL" id="LT629695">
    <property type="protein sequence ID" value="SDH86010.1"/>
    <property type="molecule type" value="Genomic_DNA"/>
</dbReference>
<dbReference type="GO" id="GO:0046983">
    <property type="term" value="F:protein dimerization activity"/>
    <property type="evidence" value="ECO:0007669"/>
    <property type="project" value="InterPro"/>
</dbReference>
<keyword evidence="7" id="KW-0067">ATP-binding</keyword>
<keyword evidence="8" id="KW-0902">Two-component regulatory system</keyword>
<evidence type="ECO:0000256" key="6">
    <source>
        <dbReference type="ARBA" id="ARBA00022777"/>
    </source>
</evidence>
<dbReference type="PANTHER" id="PTHR24421:SF10">
    <property type="entry name" value="NITRATE_NITRITE SENSOR PROTEIN NARQ"/>
    <property type="match status" value="1"/>
</dbReference>
<name>A0A1G8FVC0_9MICO</name>
<dbReference type="STRING" id="399736.SAMN04489720_2630"/>
<keyword evidence="5" id="KW-0547">Nucleotide-binding</keyword>
<sequence length="374" mass="38619">MAAAPRSMRLADVALAIVVAGALALVVALAGAASPVAFALTTGLGALLLLRRRLPRTVLALSVLATCAYYTLDQPAMGVAVPVVAAVWAASRAGHVRTSVVASAALLALATFFRIRDGVEPVGVLLGYETVSNLALLAAAIALGAAMRSRAIADAQRARIDELTRAQAEREADELVRLERARISRDLHDTVGHAMAAIAMQASVGEEAVGGDDDAARAALGRIRRLASRSLRDVRQTVRAVRDDDAPARTATLAALDDVLDVVRSGSVALRAEVRGDLDALPAAVDAAAFRVLQEALTNVVRHASAHAVEVLVEVLPTSVHVRVADDGVGASGVAAGAGLAGMRERVRLLGGTLETRAADGFVVDARIPVEPTP</sequence>
<keyword evidence="13" id="KW-1185">Reference proteome</keyword>
<evidence type="ECO:0000256" key="3">
    <source>
        <dbReference type="ARBA" id="ARBA00022553"/>
    </source>
</evidence>
<organism evidence="12 13">
    <name type="scientific">Agrococcus jejuensis</name>
    <dbReference type="NCBI Taxonomy" id="399736"/>
    <lineage>
        <taxon>Bacteria</taxon>
        <taxon>Bacillati</taxon>
        <taxon>Actinomycetota</taxon>
        <taxon>Actinomycetes</taxon>
        <taxon>Micrococcales</taxon>
        <taxon>Microbacteriaceae</taxon>
        <taxon>Agrococcus</taxon>
    </lineage>
</organism>
<dbReference type="Pfam" id="PF07730">
    <property type="entry name" value="HisKA_3"/>
    <property type="match status" value="1"/>
</dbReference>
<evidence type="ECO:0000256" key="8">
    <source>
        <dbReference type="ARBA" id="ARBA00023012"/>
    </source>
</evidence>
<keyword evidence="9" id="KW-0472">Membrane</keyword>
<keyword evidence="6 12" id="KW-0418">Kinase</keyword>
<dbReference type="GO" id="GO:0000155">
    <property type="term" value="F:phosphorelay sensor kinase activity"/>
    <property type="evidence" value="ECO:0007669"/>
    <property type="project" value="InterPro"/>
</dbReference>
<evidence type="ECO:0000256" key="4">
    <source>
        <dbReference type="ARBA" id="ARBA00022679"/>
    </source>
</evidence>
<evidence type="ECO:0000313" key="13">
    <source>
        <dbReference type="Proteomes" id="UP000198822"/>
    </source>
</evidence>
<dbReference type="Gene3D" id="1.20.5.1930">
    <property type="match status" value="1"/>
</dbReference>
<dbReference type="InterPro" id="IPR036890">
    <property type="entry name" value="HATPase_C_sf"/>
</dbReference>
<dbReference type="RefSeq" id="WP_092505682.1">
    <property type="nucleotide sequence ID" value="NZ_LT629695.1"/>
</dbReference>
<evidence type="ECO:0000313" key="12">
    <source>
        <dbReference type="EMBL" id="SDH86010.1"/>
    </source>
</evidence>
<gene>
    <name evidence="12" type="ORF">SAMN04489720_2630</name>
</gene>
<reference evidence="13" key="1">
    <citation type="submission" date="2016-10" db="EMBL/GenBank/DDBJ databases">
        <authorList>
            <person name="Varghese N."/>
            <person name="Submissions S."/>
        </authorList>
    </citation>
    <scope>NUCLEOTIDE SEQUENCE [LARGE SCALE GENOMIC DNA]</scope>
    <source>
        <strain evidence="13">DSM 22002</strain>
    </source>
</reference>
<evidence type="ECO:0000256" key="2">
    <source>
        <dbReference type="ARBA" id="ARBA00012438"/>
    </source>
</evidence>
<evidence type="ECO:0000256" key="7">
    <source>
        <dbReference type="ARBA" id="ARBA00022840"/>
    </source>
</evidence>
<dbReference type="Gene3D" id="3.30.565.10">
    <property type="entry name" value="Histidine kinase-like ATPase, C-terminal domain"/>
    <property type="match status" value="1"/>
</dbReference>
<dbReference type="AlphaFoldDB" id="A0A1G8FVC0"/>
<evidence type="ECO:0000259" key="10">
    <source>
        <dbReference type="Pfam" id="PF02518"/>
    </source>
</evidence>
<protein>
    <recommendedName>
        <fullName evidence="2">histidine kinase</fullName>
        <ecNumber evidence="2">2.7.13.3</ecNumber>
    </recommendedName>
</protein>
<evidence type="ECO:0000256" key="5">
    <source>
        <dbReference type="ARBA" id="ARBA00022741"/>
    </source>
</evidence>
<dbReference type="GO" id="GO:0016020">
    <property type="term" value="C:membrane"/>
    <property type="evidence" value="ECO:0007669"/>
    <property type="project" value="InterPro"/>
</dbReference>
<feature type="transmembrane region" description="Helical" evidence="9">
    <location>
        <begin position="125"/>
        <end position="147"/>
    </location>
</feature>
<comment type="catalytic activity">
    <reaction evidence="1">
        <text>ATP + protein L-histidine = ADP + protein N-phospho-L-histidine.</text>
        <dbReference type="EC" id="2.7.13.3"/>
    </reaction>
</comment>
<dbReference type="OrthoDB" id="227596at2"/>
<proteinExistence type="predicted"/>
<evidence type="ECO:0000256" key="9">
    <source>
        <dbReference type="SAM" id="Phobius"/>
    </source>
</evidence>
<keyword evidence="9" id="KW-1133">Transmembrane helix</keyword>
<feature type="domain" description="Signal transduction histidine kinase subgroup 3 dimerisation and phosphoacceptor" evidence="11">
    <location>
        <begin position="179"/>
        <end position="244"/>
    </location>
</feature>
<dbReference type="GO" id="GO:0005524">
    <property type="term" value="F:ATP binding"/>
    <property type="evidence" value="ECO:0007669"/>
    <property type="project" value="UniProtKB-KW"/>
</dbReference>
<dbReference type="Pfam" id="PF02518">
    <property type="entry name" value="HATPase_c"/>
    <property type="match status" value="1"/>
</dbReference>
<keyword evidence="3" id="KW-0597">Phosphoprotein</keyword>
<evidence type="ECO:0000259" key="11">
    <source>
        <dbReference type="Pfam" id="PF07730"/>
    </source>
</evidence>
<feature type="transmembrane region" description="Helical" evidence="9">
    <location>
        <begin position="96"/>
        <end position="113"/>
    </location>
</feature>
<dbReference type="InterPro" id="IPR003594">
    <property type="entry name" value="HATPase_dom"/>
</dbReference>
<dbReference type="EC" id="2.7.13.3" evidence="2"/>
<dbReference type="InterPro" id="IPR011712">
    <property type="entry name" value="Sig_transdc_His_kin_sub3_dim/P"/>
</dbReference>
<dbReference type="CDD" id="cd16917">
    <property type="entry name" value="HATPase_UhpB-NarQ-NarX-like"/>
    <property type="match status" value="1"/>
</dbReference>
<evidence type="ECO:0000256" key="1">
    <source>
        <dbReference type="ARBA" id="ARBA00000085"/>
    </source>
</evidence>
<keyword evidence="4" id="KW-0808">Transferase</keyword>
<dbReference type="SUPFAM" id="SSF55874">
    <property type="entry name" value="ATPase domain of HSP90 chaperone/DNA topoisomerase II/histidine kinase"/>
    <property type="match status" value="1"/>
</dbReference>